<evidence type="ECO:0000313" key="2">
    <source>
        <dbReference type="Proteomes" id="UP001055811"/>
    </source>
</evidence>
<gene>
    <name evidence="1" type="ORF">L2E82_27680</name>
</gene>
<organism evidence="1 2">
    <name type="scientific">Cichorium intybus</name>
    <name type="common">Chicory</name>
    <dbReference type="NCBI Taxonomy" id="13427"/>
    <lineage>
        <taxon>Eukaryota</taxon>
        <taxon>Viridiplantae</taxon>
        <taxon>Streptophyta</taxon>
        <taxon>Embryophyta</taxon>
        <taxon>Tracheophyta</taxon>
        <taxon>Spermatophyta</taxon>
        <taxon>Magnoliopsida</taxon>
        <taxon>eudicotyledons</taxon>
        <taxon>Gunneridae</taxon>
        <taxon>Pentapetalae</taxon>
        <taxon>asterids</taxon>
        <taxon>campanulids</taxon>
        <taxon>Asterales</taxon>
        <taxon>Asteraceae</taxon>
        <taxon>Cichorioideae</taxon>
        <taxon>Cichorieae</taxon>
        <taxon>Cichoriinae</taxon>
        <taxon>Cichorium</taxon>
    </lineage>
</organism>
<dbReference type="EMBL" id="CM042013">
    <property type="protein sequence ID" value="KAI3737670.1"/>
    <property type="molecule type" value="Genomic_DNA"/>
</dbReference>
<keyword evidence="2" id="KW-1185">Reference proteome</keyword>
<name>A0ACB9CTR7_CICIN</name>
<dbReference type="Proteomes" id="UP001055811">
    <property type="component" value="Linkage Group LG05"/>
</dbReference>
<evidence type="ECO:0000313" key="1">
    <source>
        <dbReference type="EMBL" id="KAI3737670.1"/>
    </source>
</evidence>
<protein>
    <submittedName>
        <fullName evidence="1">Uncharacterized protein</fullName>
    </submittedName>
</protein>
<comment type="caution">
    <text evidence="1">The sequence shown here is derived from an EMBL/GenBank/DDBJ whole genome shotgun (WGS) entry which is preliminary data.</text>
</comment>
<accession>A0ACB9CTR7</accession>
<reference evidence="2" key="1">
    <citation type="journal article" date="2022" name="Mol. Ecol. Resour.">
        <title>The genomes of chicory, endive, great burdock and yacon provide insights into Asteraceae palaeo-polyploidization history and plant inulin production.</title>
        <authorList>
            <person name="Fan W."/>
            <person name="Wang S."/>
            <person name="Wang H."/>
            <person name="Wang A."/>
            <person name="Jiang F."/>
            <person name="Liu H."/>
            <person name="Zhao H."/>
            <person name="Xu D."/>
            <person name="Zhang Y."/>
        </authorList>
    </citation>
    <scope>NUCLEOTIDE SEQUENCE [LARGE SCALE GENOMIC DNA]</scope>
    <source>
        <strain evidence="2">cv. Punajuju</strain>
    </source>
</reference>
<sequence>MAMQIVLPTPPPPPQLLPVLTEPRSSLYAGDLHPDTTDKDLYLLFSMIGPVQSVRICRDRFSSKSLCYAYINFYLHSHAAVALSRLNHTELRGNPMRLMWCQRNPLTRKTGVANLFVKNLDSFVTEAKLEKIFGKFGRIHSCKIAKDDLGKSKGFGFVQYDSEESANDALTALDGTTFEGKIISVAKFLKKSERKEPEFTNVYVKNLDSDFTENLLIEKFSEYGNVTSAVIMSDADGKSRGFGFVNFESHESAKNAIEALNGALIGSKELFVGKAMKKSEREGFLKLAHKKDTTNPSNLFLKNLAASVDEQTLEETFGAHGHVLLTKVIRHQNGISKGFGFVCFSNQEEAKKARDSLNGKFYHGKYLNVYIAMSKEESARKLQAKFASQTNLGHNQYNPNYYSMQSFVGTPVYDPYWRSNVQLVPNFKPNSYHLSYEKNQSPFMSNGFCIRKGSLANKANHDQNVNGVKKSKMLWEMKTGELQGSGKAFGKNVVMKLVLTCWIMVYGDMLDFQLEWNLNQKI</sequence>
<proteinExistence type="predicted"/>
<reference evidence="1 2" key="2">
    <citation type="journal article" date="2022" name="Mol. Ecol. Resour.">
        <title>The genomes of chicory, endive, great burdock and yacon provide insights into Asteraceae paleo-polyploidization history and plant inulin production.</title>
        <authorList>
            <person name="Fan W."/>
            <person name="Wang S."/>
            <person name="Wang H."/>
            <person name="Wang A."/>
            <person name="Jiang F."/>
            <person name="Liu H."/>
            <person name="Zhao H."/>
            <person name="Xu D."/>
            <person name="Zhang Y."/>
        </authorList>
    </citation>
    <scope>NUCLEOTIDE SEQUENCE [LARGE SCALE GENOMIC DNA]</scope>
    <source>
        <strain evidence="2">cv. Punajuju</strain>
        <tissue evidence="1">Leaves</tissue>
    </source>
</reference>